<dbReference type="PROSITE" id="PS51635">
    <property type="entry name" value="PNPLA"/>
    <property type="match status" value="1"/>
</dbReference>
<feature type="domain" description="PNPLA" evidence="2">
    <location>
        <begin position="7"/>
        <end position="186"/>
    </location>
</feature>
<reference evidence="3" key="1">
    <citation type="journal article" date="2020" name="Nature">
        <title>Giant virus diversity and host interactions through global metagenomics.</title>
        <authorList>
            <person name="Schulz F."/>
            <person name="Roux S."/>
            <person name="Paez-Espino D."/>
            <person name="Jungbluth S."/>
            <person name="Walsh D.A."/>
            <person name="Denef V.J."/>
            <person name="McMahon K.D."/>
            <person name="Konstantinidis K.T."/>
            <person name="Eloe-Fadrosh E.A."/>
            <person name="Kyrpides N.C."/>
            <person name="Woyke T."/>
        </authorList>
    </citation>
    <scope>NUCLEOTIDE SEQUENCE</scope>
    <source>
        <strain evidence="3">GVMAG-M-3300018868-6</strain>
    </source>
</reference>
<evidence type="ECO:0000256" key="1">
    <source>
        <dbReference type="ARBA" id="ARBA00023098"/>
    </source>
</evidence>
<proteinExistence type="predicted"/>
<dbReference type="Gene3D" id="3.40.1090.10">
    <property type="entry name" value="Cytosolic phospholipase A2 catalytic domain"/>
    <property type="match status" value="2"/>
</dbReference>
<dbReference type="PANTHER" id="PTHR46394">
    <property type="entry name" value="ANNEXIN"/>
    <property type="match status" value="1"/>
</dbReference>
<dbReference type="InterPro" id="IPR002641">
    <property type="entry name" value="PNPLA_dom"/>
</dbReference>
<dbReference type="EMBL" id="MN739258">
    <property type="protein sequence ID" value="QHS95816.1"/>
    <property type="molecule type" value="Genomic_DNA"/>
</dbReference>
<dbReference type="Pfam" id="PF01734">
    <property type="entry name" value="Patatin"/>
    <property type="match status" value="1"/>
</dbReference>
<evidence type="ECO:0000259" key="2">
    <source>
        <dbReference type="PROSITE" id="PS51635"/>
    </source>
</evidence>
<dbReference type="PANTHER" id="PTHR46394:SF1">
    <property type="entry name" value="PNPLA DOMAIN-CONTAINING PROTEIN"/>
    <property type="match status" value="1"/>
</dbReference>
<dbReference type="InterPro" id="IPR052580">
    <property type="entry name" value="Lipid_Hydrolase"/>
</dbReference>
<dbReference type="AlphaFoldDB" id="A0A6C0BU92"/>
<evidence type="ECO:0000313" key="3">
    <source>
        <dbReference type="EMBL" id="QHS95816.1"/>
    </source>
</evidence>
<name>A0A6C0BU92_9ZZZZ</name>
<sequence>MTTITTLVLSGGAYNGLIELGVLRRLSEKGFYDINAVKRIHGTSIGGFIAVLLALKMDWCDLVEYFVERPWHKLLSINPIELYTKKGAFDKQFFISALSPLFASKELDIATISLGEFKEYSNIELYFYAIKLSTFEVCEISDKDILLIDAVTMTCCMPLVFRPVIHKGEYYIDGGIACNYPLREVINAPDADVSKILGIRFDLGDTTTTINENSNIIEYIYCLFNKISTIREFNKVELGIIPNEIVIRCAGINATDGYDALFKRDKREEMVKQGERVGDEWLMTSL</sequence>
<protein>
    <recommendedName>
        <fullName evidence="2">PNPLA domain-containing protein</fullName>
    </recommendedName>
</protein>
<dbReference type="SUPFAM" id="SSF52151">
    <property type="entry name" value="FabD/lysophospholipase-like"/>
    <property type="match status" value="1"/>
</dbReference>
<dbReference type="InterPro" id="IPR016035">
    <property type="entry name" value="Acyl_Trfase/lysoPLipase"/>
</dbReference>
<organism evidence="3">
    <name type="scientific">viral metagenome</name>
    <dbReference type="NCBI Taxonomy" id="1070528"/>
    <lineage>
        <taxon>unclassified sequences</taxon>
        <taxon>metagenomes</taxon>
        <taxon>organismal metagenomes</taxon>
    </lineage>
</organism>
<dbReference type="GO" id="GO:0006629">
    <property type="term" value="P:lipid metabolic process"/>
    <property type="evidence" value="ECO:0007669"/>
    <property type="project" value="UniProtKB-KW"/>
</dbReference>
<keyword evidence="1" id="KW-0443">Lipid metabolism</keyword>
<accession>A0A6C0BU92</accession>